<reference evidence="2 3" key="1">
    <citation type="journal article" date="2015" name="Genome Announc.">
        <title>Draft Genome Sequence of Filamentous Marine Cyanobacterium Lyngbya confervoides Strain BDU141951.</title>
        <authorList>
            <person name="Chandrababunaidu M.M."/>
            <person name="Sen D."/>
            <person name="Tripathy S."/>
        </authorList>
    </citation>
    <scope>NUCLEOTIDE SEQUENCE [LARGE SCALE GENOMIC DNA]</scope>
    <source>
        <strain evidence="2 3">BDU141951</strain>
    </source>
</reference>
<evidence type="ECO:0000313" key="2">
    <source>
        <dbReference type="EMBL" id="MCM1983502.1"/>
    </source>
</evidence>
<keyword evidence="3" id="KW-1185">Reference proteome</keyword>
<dbReference type="EMBL" id="JTHE03000062">
    <property type="protein sequence ID" value="MCM1983502.1"/>
    <property type="molecule type" value="Genomic_DNA"/>
</dbReference>
<evidence type="ECO:0000256" key="1">
    <source>
        <dbReference type="SAM" id="MobiDB-lite"/>
    </source>
</evidence>
<organism evidence="2 3">
    <name type="scientific">Lyngbya confervoides BDU141951</name>
    <dbReference type="NCBI Taxonomy" id="1574623"/>
    <lineage>
        <taxon>Bacteria</taxon>
        <taxon>Bacillati</taxon>
        <taxon>Cyanobacteriota</taxon>
        <taxon>Cyanophyceae</taxon>
        <taxon>Oscillatoriophycideae</taxon>
        <taxon>Oscillatoriales</taxon>
        <taxon>Microcoleaceae</taxon>
        <taxon>Lyngbya</taxon>
    </lineage>
</organism>
<evidence type="ECO:0000313" key="3">
    <source>
        <dbReference type="Proteomes" id="UP000031561"/>
    </source>
</evidence>
<evidence type="ECO:0008006" key="4">
    <source>
        <dbReference type="Google" id="ProtNLM"/>
    </source>
</evidence>
<dbReference type="SUPFAM" id="SSF50685">
    <property type="entry name" value="Barwin-like endoglucanases"/>
    <property type="match status" value="1"/>
</dbReference>
<dbReference type="InterPro" id="IPR036908">
    <property type="entry name" value="RlpA-like_sf"/>
</dbReference>
<comment type="caution">
    <text evidence="2">The sequence shown here is derived from an EMBL/GenBank/DDBJ whole genome shotgun (WGS) entry which is preliminary data.</text>
</comment>
<name>A0ABD4T5I1_9CYAN</name>
<feature type="region of interest" description="Disordered" evidence="1">
    <location>
        <begin position="41"/>
        <end position="84"/>
    </location>
</feature>
<sequence length="436" mass="48033">MPFSPCPDPQSGHSPALPWRRTRVFVTLVIIWVLQGCGFRSQPQGQPDRIPPQPPRVDSPRPEPPGSSLTTPQSAETPPAPPLQALADLNQPYDVLDEFGRSQFQVTSAQVFERSGLPNLSVTFSEQDLLTVLRNTRAYFLTYAPQDPKILRPGLLGAQGIEAADILNTLNFMIAVLQEDLAAGRVTRLKDPQFLQQHFQILHWTPFNPGDQQQQELRLTKYAVFTHSGSRRPGAPYDVALYQLEPQAKADQVHRRYSKQEVLAGVFEPGGVDHGQVKPLAYLTRTGLEEALLQGTLLVNFVEGGSAYFNVDVNNGIAYEPGVAQQAQRRYWYFKQVDAIKGYGYTSEAKISVLPGVTFAGDILNIGLGRVVALETQVEGKATLQLGLIADTGGAFSPNLHQLDFLAGVFPSRAAFTDYARSRSGQARAYILVRPQ</sequence>
<feature type="compositionally biased region" description="Polar residues" evidence="1">
    <location>
        <begin position="67"/>
        <end position="76"/>
    </location>
</feature>
<dbReference type="RefSeq" id="WP_166282276.1">
    <property type="nucleotide sequence ID" value="NZ_JTHE03000062.1"/>
</dbReference>
<gene>
    <name evidence="2" type="ORF">QQ91_0011805</name>
</gene>
<accession>A0ABD4T5I1</accession>
<dbReference type="AlphaFoldDB" id="A0ABD4T5I1"/>
<protein>
    <recommendedName>
        <fullName evidence="4">POLO box domain-containing protein</fullName>
    </recommendedName>
</protein>
<dbReference type="Proteomes" id="UP000031561">
    <property type="component" value="Unassembled WGS sequence"/>
</dbReference>
<proteinExistence type="predicted"/>
<feature type="compositionally biased region" description="Pro residues" evidence="1">
    <location>
        <begin position="49"/>
        <end position="65"/>
    </location>
</feature>